<feature type="transmembrane region" description="Helical" evidence="1">
    <location>
        <begin position="54"/>
        <end position="73"/>
    </location>
</feature>
<evidence type="ECO:0000313" key="3">
    <source>
        <dbReference type="EMBL" id="QPG05644.1"/>
    </source>
</evidence>
<sequence>MTQSLRTALVFGGYAAKTVVYCLLGLLVIGTAIGSFRQDTPSQKSVFIKLVEQPFGQVILGIVIIGMGCYVLWRLTQAFFNTDDLGTSAKDIVMRIFYVVSAIIYGFGTYLAIKVFTGARSEGGGQSNSEQMSSTLMQETWGLWAIGLVGGLIIAFSFIQFKHAVKADFMDKFDLHKMSAKARSAANKVGRFGFFARGIIYIMVGSFFVHAALTANPQQAGGLQEALGTIMQQSYGQFALMFVGAGLFTFGLFCALESRYHKT</sequence>
<protein>
    <submittedName>
        <fullName evidence="3">DUF1206 domain-containing protein</fullName>
    </submittedName>
</protein>
<name>A0A7S9HD08_9ALTE</name>
<proteinExistence type="predicted"/>
<dbReference type="RefSeq" id="WP_195810730.1">
    <property type="nucleotide sequence ID" value="NZ_CP064795.1"/>
</dbReference>
<dbReference type="Proteomes" id="UP000595095">
    <property type="component" value="Chromosome"/>
</dbReference>
<feature type="transmembrane region" description="Helical" evidence="1">
    <location>
        <begin position="194"/>
        <end position="215"/>
    </location>
</feature>
<keyword evidence="4" id="KW-1185">Reference proteome</keyword>
<feature type="domain" description="DUF1206" evidence="2">
    <location>
        <begin position="13"/>
        <end position="80"/>
    </location>
</feature>
<organism evidence="3 4">
    <name type="scientific">Salinimonas marina</name>
    <dbReference type="NCBI Taxonomy" id="2785918"/>
    <lineage>
        <taxon>Bacteria</taxon>
        <taxon>Pseudomonadati</taxon>
        <taxon>Pseudomonadota</taxon>
        <taxon>Gammaproteobacteria</taxon>
        <taxon>Alteromonadales</taxon>
        <taxon>Alteromonadaceae</taxon>
        <taxon>Alteromonas/Salinimonas group</taxon>
        <taxon>Salinimonas</taxon>
    </lineage>
</organism>
<feature type="transmembrane region" description="Helical" evidence="1">
    <location>
        <begin position="141"/>
        <end position="161"/>
    </location>
</feature>
<feature type="transmembrane region" description="Helical" evidence="1">
    <location>
        <begin position="235"/>
        <end position="256"/>
    </location>
</feature>
<keyword evidence="1" id="KW-0472">Membrane</keyword>
<gene>
    <name evidence="3" type="ORF">IT774_16470</name>
</gene>
<dbReference type="EMBL" id="CP064795">
    <property type="protein sequence ID" value="QPG05644.1"/>
    <property type="molecule type" value="Genomic_DNA"/>
</dbReference>
<dbReference type="InterPro" id="IPR009597">
    <property type="entry name" value="DUF1206"/>
</dbReference>
<evidence type="ECO:0000256" key="1">
    <source>
        <dbReference type="SAM" id="Phobius"/>
    </source>
</evidence>
<dbReference type="KEGG" id="smaa:IT774_16470"/>
<reference evidence="3 4" key="1">
    <citation type="submission" date="2020-11" db="EMBL/GenBank/DDBJ databases">
        <title>Complete genome sequence for Salinimonas sp. strain G2-b.</title>
        <authorList>
            <person name="Park S.-J."/>
        </authorList>
    </citation>
    <scope>NUCLEOTIDE SEQUENCE [LARGE SCALE GENOMIC DNA]</scope>
    <source>
        <strain evidence="3 4">G2-b</strain>
    </source>
</reference>
<feature type="domain" description="DUF1206" evidence="2">
    <location>
        <begin position="192"/>
        <end position="260"/>
    </location>
</feature>
<dbReference type="AlphaFoldDB" id="A0A7S9HD08"/>
<keyword evidence="1" id="KW-0812">Transmembrane</keyword>
<evidence type="ECO:0000313" key="4">
    <source>
        <dbReference type="Proteomes" id="UP000595095"/>
    </source>
</evidence>
<feature type="domain" description="DUF1206" evidence="2">
    <location>
        <begin position="98"/>
        <end position="166"/>
    </location>
</feature>
<keyword evidence="1" id="KW-1133">Transmembrane helix</keyword>
<evidence type="ECO:0000259" key="2">
    <source>
        <dbReference type="Pfam" id="PF06724"/>
    </source>
</evidence>
<feature type="transmembrane region" description="Helical" evidence="1">
    <location>
        <begin position="7"/>
        <end position="34"/>
    </location>
</feature>
<feature type="transmembrane region" description="Helical" evidence="1">
    <location>
        <begin position="93"/>
        <end position="113"/>
    </location>
</feature>
<accession>A0A7S9HD08</accession>
<dbReference type="Pfam" id="PF06724">
    <property type="entry name" value="DUF1206"/>
    <property type="match status" value="3"/>
</dbReference>